<evidence type="ECO:0000256" key="1">
    <source>
        <dbReference type="SAM" id="MobiDB-lite"/>
    </source>
</evidence>
<feature type="region of interest" description="Disordered" evidence="1">
    <location>
        <begin position="155"/>
        <end position="205"/>
    </location>
</feature>
<organism evidence="3 4">
    <name type="scientific">Coilia grayii</name>
    <name type="common">Gray's grenadier anchovy</name>
    <dbReference type="NCBI Taxonomy" id="363190"/>
    <lineage>
        <taxon>Eukaryota</taxon>
        <taxon>Metazoa</taxon>
        <taxon>Chordata</taxon>
        <taxon>Craniata</taxon>
        <taxon>Vertebrata</taxon>
        <taxon>Euteleostomi</taxon>
        <taxon>Actinopterygii</taxon>
        <taxon>Neopterygii</taxon>
        <taxon>Teleostei</taxon>
        <taxon>Clupei</taxon>
        <taxon>Clupeiformes</taxon>
        <taxon>Clupeoidei</taxon>
        <taxon>Engraulidae</taxon>
        <taxon>Coilinae</taxon>
        <taxon>Coilia</taxon>
    </lineage>
</organism>
<dbReference type="Proteomes" id="UP001591681">
    <property type="component" value="Unassembled WGS sequence"/>
</dbReference>
<evidence type="ECO:0000256" key="2">
    <source>
        <dbReference type="SAM" id="Phobius"/>
    </source>
</evidence>
<comment type="caution">
    <text evidence="3">The sequence shown here is derived from an EMBL/GenBank/DDBJ whole genome shotgun (WGS) entry which is preliminary data.</text>
</comment>
<protein>
    <recommendedName>
        <fullName evidence="5">MARVEL domain-containing protein</fullName>
    </recommendedName>
</protein>
<dbReference type="AlphaFoldDB" id="A0ABD1IXE1"/>
<proteinExistence type="predicted"/>
<feature type="transmembrane region" description="Helical" evidence="2">
    <location>
        <begin position="43"/>
        <end position="63"/>
    </location>
</feature>
<reference evidence="3 4" key="1">
    <citation type="submission" date="2024-09" db="EMBL/GenBank/DDBJ databases">
        <title>A chromosome-level genome assembly of Gray's grenadier anchovy, Coilia grayii.</title>
        <authorList>
            <person name="Fu Z."/>
        </authorList>
    </citation>
    <scope>NUCLEOTIDE SEQUENCE [LARGE SCALE GENOMIC DNA]</scope>
    <source>
        <strain evidence="3">G4</strain>
        <tissue evidence="3">Muscle</tissue>
    </source>
</reference>
<keyword evidence="4" id="KW-1185">Reference proteome</keyword>
<feature type="transmembrane region" description="Helical" evidence="2">
    <location>
        <begin position="121"/>
        <end position="145"/>
    </location>
</feature>
<dbReference type="EMBL" id="JBHFQA010000022">
    <property type="protein sequence ID" value="KAL2079627.1"/>
    <property type="molecule type" value="Genomic_DNA"/>
</dbReference>
<keyword evidence="2" id="KW-0472">Membrane</keyword>
<keyword evidence="2" id="KW-1133">Transmembrane helix</keyword>
<name>A0ABD1IXE1_9TELE</name>
<accession>A0ABD1IXE1</accession>
<keyword evidence="2" id="KW-0812">Transmembrane</keyword>
<sequence length="205" mass="22505">MGNVSLSRLPPKEGQMLVGFIPLLLLAPGARHLYDCPKEPMVPIYVLVGSILLLLLQLSVLIMCCGRELCTIKPFLVISCLLLVCLLIWLIAGSVFIYRAYPPDFEYKHSPKYCEKSLYNAAFWSANLTWVAIAGFGLLGLYLVLHAVNCKRKTEDNTEAGNNSSPEEESSPLSDEIGHLPETTPQNSQPEATKLNPVGSLDSDA</sequence>
<dbReference type="InterPro" id="IPR040350">
    <property type="entry name" value="TMEM272"/>
</dbReference>
<dbReference type="PANTHER" id="PTHR33444:SF2">
    <property type="entry name" value="MARVEL DOMAIN-CONTAINING PROTEIN"/>
    <property type="match status" value="1"/>
</dbReference>
<evidence type="ECO:0000313" key="3">
    <source>
        <dbReference type="EMBL" id="KAL2079627.1"/>
    </source>
</evidence>
<gene>
    <name evidence="3" type="ORF">ACEWY4_025371</name>
</gene>
<dbReference type="PANTHER" id="PTHR33444">
    <property type="entry name" value="SI:DKEY-19B23.12-RELATED"/>
    <property type="match status" value="1"/>
</dbReference>
<evidence type="ECO:0000313" key="4">
    <source>
        <dbReference type="Proteomes" id="UP001591681"/>
    </source>
</evidence>
<feature type="transmembrane region" description="Helical" evidence="2">
    <location>
        <begin position="75"/>
        <end position="101"/>
    </location>
</feature>
<evidence type="ECO:0008006" key="5">
    <source>
        <dbReference type="Google" id="ProtNLM"/>
    </source>
</evidence>